<dbReference type="InterPro" id="IPR058594">
    <property type="entry name" value="PB1-like_dom_pln"/>
</dbReference>
<reference evidence="3 4" key="1">
    <citation type="journal article" date="2024" name="G3 (Bethesda)">
        <title>Genome assembly of Hibiscus sabdariffa L. provides insights into metabolisms of medicinal natural products.</title>
        <authorList>
            <person name="Kim T."/>
        </authorList>
    </citation>
    <scope>NUCLEOTIDE SEQUENCE [LARGE SCALE GENOMIC DNA]</scope>
    <source>
        <strain evidence="3">TK-2024</strain>
        <tissue evidence="3">Old leaves</tissue>
    </source>
</reference>
<accession>A0ABR2Q8H7</accession>
<feature type="domain" description="PB1-like" evidence="2">
    <location>
        <begin position="3"/>
        <end position="74"/>
    </location>
</feature>
<dbReference type="Pfam" id="PF26130">
    <property type="entry name" value="PB1-like"/>
    <property type="match status" value="1"/>
</dbReference>
<organism evidence="3 4">
    <name type="scientific">Hibiscus sabdariffa</name>
    <name type="common">roselle</name>
    <dbReference type="NCBI Taxonomy" id="183260"/>
    <lineage>
        <taxon>Eukaryota</taxon>
        <taxon>Viridiplantae</taxon>
        <taxon>Streptophyta</taxon>
        <taxon>Embryophyta</taxon>
        <taxon>Tracheophyta</taxon>
        <taxon>Spermatophyta</taxon>
        <taxon>Magnoliopsida</taxon>
        <taxon>eudicotyledons</taxon>
        <taxon>Gunneridae</taxon>
        <taxon>Pentapetalae</taxon>
        <taxon>rosids</taxon>
        <taxon>malvids</taxon>
        <taxon>Malvales</taxon>
        <taxon>Malvaceae</taxon>
        <taxon>Malvoideae</taxon>
        <taxon>Hibiscus</taxon>
    </lineage>
</organism>
<dbReference type="Proteomes" id="UP001396334">
    <property type="component" value="Unassembled WGS sequence"/>
</dbReference>
<feature type="compositionally biased region" description="Basic and acidic residues" evidence="1">
    <location>
        <begin position="378"/>
        <end position="396"/>
    </location>
</feature>
<evidence type="ECO:0000259" key="2">
    <source>
        <dbReference type="Pfam" id="PF26130"/>
    </source>
</evidence>
<feature type="compositionally biased region" description="Polar residues" evidence="1">
    <location>
        <begin position="505"/>
        <end position="517"/>
    </location>
</feature>
<comment type="caution">
    <text evidence="3">The sequence shown here is derived from an EMBL/GenBank/DDBJ whole genome shotgun (WGS) entry which is preliminary data.</text>
</comment>
<evidence type="ECO:0000256" key="1">
    <source>
        <dbReference type="SAM" id="MobiDB-lite"/>
    </source>
</evidence>
<dbReference type="EMBL" id="JBBPBN010000043">
    <property type="protein sequence ID" value="KAK8996842.1"/>
    <property type="molecule type" value="Genomic_DNA"/>
</dbReference>
<keyword evidence="4" id="KW-1185">Reference proteome</keyword>
<feature type="region of interest" description="Disordered" evidence="1">
    <location>
        <begin position="487"/>
        <end position="518"/>
    </location>
</feature>
<feature type="region of interest" description="Disordered" evidence="1">
    <location>
        <begin position="372"/>
        <end position="398"/>
    </location>
</feature>
<feature type="region of interest" description="Disordered" evidence="1">
    <location>
        <begin position="227"/>
        <end position="251"/>
    </location>
</feature>
<proteinExistence type="predicted"/>
<evidence type="ECO:0000313" key="3">
    <source>
        <dbReference type="EMBL" id="KAK8996842.1"/>
    </source>
</evidence>
<name>A0ABR2Q8H7_9ROSI</name>
<evidence type="ECO:0000313" key="4">
    <source>
        <dbReference type="Proteomes" id="UP001396334"/>
    </source>
</evidence>
<sequence>MMEIFQVDPDKLCLWDILYNDKLLGYGHHPFVYYRVPTEEFNCDGLVLIHNDDTVRQVINLLIKKCSVDIYVDHKIDTGEGCPKINEMVEGNKGIMLEDAKEHSDSEKVVDVGGDELGADVDALEAAGEDLRAVIEELHAGCEEVMVIVNEGISPGADEGFLLVTGEGFGPNAAQRLETMVEKDLRLMLLKGLCYSRINNNSDEECGQDIEVEDYALEEYEVKGRDGKVEGHESDYLDSSDPGKYGDSDESAEEICGTYSGKKTLGPRYDIKCAIPTWEVGLRFEDNIQFKEAVKKYSVANGGICTYDMCRRARKAILKEMQGSYVEEFANLWGYAAELLRSNPGSTVSIQVDRENGVRGKKFWPKGLPSILPPKMKVQPERPKKNRIKSKDEPKKVKAGKYTRAGVKMTCSVCETTCHNKQKCPQTTNIDNSTKDYVNVNVGSTSIQKFASTTIASTSKKPGMSSERVVTVPVSVPRKIGAHTSQFQHSWKGPGLSWKGKKAATTRQLQQENSNASRKYKIIKTQ</sequence>
<gene>
    <name evidence="3" type="ORF">V6N11_020338</name>
</gene>
<protein>
    <recommendedName>
        <fullName evidence="2">PB1-like domain-containing protein</fullName>
    </recommendedName>
</protein>